<feature type="signal peptide" evidence="2">
    <location>
        <begin position="1"/>
        <end position="35"/>
    </location>
</feature>
<feature type="region of interest" description="Disordered" evidence="1">
    <location>
        <begin position="72"/>
        <end position="91"/>
    </location>
</feature>
<evidence type="ECO:0000256" key="2">
    <source>
        <dbReference type="SAM" id="SignalP"/>
    </source>
</evidence>
<gene>
    <name evidence="3" type="ORF">DFR76_107430</name>
</gene>
<keyword evidence="4" id="KW-1185">Reference proteome</keyword>
<evidence type="ECO:0000313" key="3">
    <source>
        <dbReference type="EMBL" id="RDI65052.1"/>
    </source>
</evidence>
<organism evidence="3 4">
    <name type="scientific">Nocardia pseudobrasiliensis</name>
    <dbReference type="NCBI Taxonomy" id="45979"/>
    <lineage>
        <taxon>Bacteria</taxon>
        <taxon>Bacillati</taxon>
        <taxon>Actinomycetota</taxon>
        <taxon>Actinomycetes</taxon>
        <taxon>Mycobacteriales</taxon>
        <taxon>Nocardiaceae</taxon>
        <taxon>Nocardia</taxon>
    </lineage>
</organism>
<protein>
    <submittedName>
        <fullName evidence="3">Uncharacterized protein</fullName>
    </submittedName>
</protein>
<dbReference type="Proteomes" id="UP000254869">
    <property type="component" value="Unassembled WGS sequence"/>
</dbReference>
<proteinExistence type="predicted"/>
<dbReference type="AlphaFoldDB" id="A0A370I2T1"/>
<keyword evidence="2" id="KW-0732">Signal</keyword>
<evidence type="ECO:0000256" key="1">
    <source>
        <dbReference type="SAM" id="MobiDB-lite"/>
    </source>
</evidence>
<dbReference type="RefSeq" id="WP_082875902.1">
    <property type="nucleotide sequence ID" value="NZ_QQBC01000007.1"/>
</dbReference>
<comment type="caution">
    <text evidence="3">The sequence shown here is derived from an EMBL/GenBank/DDBJ whole genome shotgun (WGS) entry which is preliminary data.</text>
</comment>
<accession>A0A370I2T1</accession>
<name>A0A370I2T1_9NOCA</name>
<evidence type="ECO:0000313" key="4">
    <source>
        <dbReference type="Proteomes" id="UP000254869"/>
    </source>
</evidence>
<feature type="chain" id="PRO_5016738015" evidence="2">
    <location>
        <begin position="36"/>
        <end position="178"/>
    </location>
</feature>
<reference evidence="3 4" key="1">
    <citation type="submission" date="2018-07" db="EMBL/GenBank/DDBJ databases">
        <title>Genomic Encyclopedia of Type Strains, Phase IV (KMG-IV): sequencing the most valuable type-strain genomes for metagenomic binning, comparative biology and taxonomic classification.</title>
        <authorList>
            <person name="Goeker M."/>
        </authorList>
    </citation>
    <scope>NUCLEOTIDE SEQUENCE [LARGE SCALE GENOMIC DNA]</scope>
    <source>
        <strain evidence="3 4">DSM 44290</strain>
    </source>
</reference>
<sequence length="178" mass="18874">MRKFGAARRFAAVRMAVAGVLSATGLFGADTIALAEPPAPTPTFVVFSMIPDGWEDRTDLAPMLQVHADGQAVKSPDAVSEERKRGTAPQQLQGRIAPDVLAAAFAEARSLAKVDMGIPKSGKGSAVLNFLGATPDQDVPLVNYAPASTDGLSDDQIDARHRFADLCRKLLDGFVQNR</sequence>
<dbReference type="EMBL" id="QQBC01000007">
    <property type="protein sequence ID" value="RDI65052.1"/>
    <property type="molecule type" value="Genomic_DNA"/>
</dbReference>